<dbReference type="Pfam" id="PF00892">
    <property type="entry name" value="EamA"/>
    <property type="match status" value="1"/>
</dbReference>
<dbReference type="OrthoDB" id="2017960at2759"/>
<dbReference type="InterPro" id="IPR037185">
    <property type="entry name" value="EmrE-like"/>
</dbReference>
<reference evidence="10 11" key="1">
    <citation type="journal article" date="2014" name="Nat. Commun.">
        <title>Klebsormidium flaccidum genome reveals primary factors for plant terrestrial adaptation.</title>
        <authorList>
            <person name="Hori K."/>
            <person name="Maruyama F."/>
            <person name="Fujisawa T."/>
            <person name="Togashi T."/>
            <person name="Yamamoto N."/>
            <person name="Seo M."/>
            <person name="Sato S."/>
            <person name="Yamada T."/>
            <person name="Mori H."/>
            <person name="Tajima N."/>
            <person name="Moriyama T."/>
            <person name="Ikeuchi M."/>
            <person name="Watanabe M."/>
            <person name="Wada H."/>
            <person name="Kobayashi K."/>
            <person name="Saito M."/>
            <person name="Masuda T."/>
            <person name="Sasaki-Sekimoto Y."/>
            <person name="Mashiguchi K."/>
            <person name="Awai K."/>
            <person name="Shimojima M."/>
            <person name="Masuda S."/>
            <person name="Iwai M."/>
            <person name="Nobusawa T."/>
            <person name="Narise T."/>
            <person name="Kondo S."/>
            <person name="Saito H."/>
            <person name="Sato R."/>
            <person name="Murakawa M."/>
            <person name="Ihara Y."/>
            <person name="Oshima-Yamada Y."/>
            <person name="Ohtaka K."/>
            <person name="Satoh M."/>
            <person name="Sonobe K."/>
            <person name="Ishii M."/>
            <person name="Ohtani R."/>
            <person name="Kanamori-Sato M."/>
            <person name="Honoki R."/>
            <person name="Miyazaki D."/>
            <person name="Mochizuki H."/>
            <person name="Umetsu J."/>
            <person name="Higashi K."/>
            <person name="Shibata D."/>
            <person name="Kamiya Y."/>
            <person name="Sato N."/>
            <person name="Nakamura Y."/>
            <person name="Tabata S."/>
            <person name="Ida S."/>
            <person name="Kurokawa K."/>
            <person name="Ohta H."/>
        </authorList>
    </citation>
    <scope>NUCLEOTIDE SEQUENCE [LARGE SCALE GENOMIC DNA]</scope>
    <source>
        <strain evidence="10 11">NIES-2285</strain>
    </source>
</reference>
<comment type="similarity">
    <text evidence="2">Belongs to the drug/metabolite transporter (DMT) superfamily. Plant drug/metabolite exporter (P-DME) (TC 2.A.7.4) family.</text>
</comment>
<dbReference type="PANTHER" id="PTHR42920:SF26">
    <property type="entry name" value="OS03G0707200 PROTEIN"/>
    <property type="match status" value="1"/>
</dbReference>
<name>A0A1Y1IPR8_KLENI</name>
<evidence type="ECO:0000256" key="7">
    <source>
        <dbReference type="SAM" id="MobiDB-lite"/>
    </source>
</evidence>
<dbReference type="PANTHER" id="PTHR42920">
    <property type="entry name" value="OS03G0707200 PROTEIN-RELATED"/>
    <property type="match status" value="1"/>
</dbReference>
<gene>
    <name evidence="10" type="ORF">KFL_006050010</name>
</gene>
<sequence length="594" mass="63095">MATSLGALKAWEGSLQGVAWQREGARQGESEDRRLRRTLQRPGFARCFVIGDCNFQTQCLHTRRDKLYGGQLRHRSTGRAQKIRSSRLKTTVASAFLQHEHKKPQTQQPSQPQRFLQHFKALLALTPQRKSIVLLNVLAFIDGATAVVIKATELNTGSEEAPAAGTSLMFFVRVMVGLLAFAPALTHRFNTEAAAAASSSAELLTSPLSSAPALSPGSATGGLGLPMVETPQNVVGAVANSRGVAGTLKEVREETAGAWETLYWPGMLSGVFMFLGDAGQALGLETSTADHAAVLLTGSVILVPFLEAFSGRKIGAPVWLSALLATAGMLLLEQGSDIATTVSEVPWHYAPTHILQSIPIGDCWCLTSSIAFALYMVLSEEQCVRTDPLKLAAVQLATTVVLSALWEAWDLHHNGGGAGGALLLRHLAAMPWAAVLFVGIIGTGLASWMELAALQTVNSTTATLVYTTGPLWSAILAYFALGETMDAVSCGGAALILLASIGTQVFAPPKTLRTGRALAHPLGTTVETSKDSQSEAGRVAVRNEEQPVTSTPVDSFVELVHKVAETRSSRWAPNLKLLPIRAIVRGRGSSAGKK</sequence>
<dbReference type="InterPro" id="IPR051258">
    <property type="entry name" value="Diverse_Substrate_Transporter"/>
</dbReference>
<evidence type="ECO:0000313" key="10">
    <source>
        <dbReference type="EMBL" id="GAQ90138.1"/>
    </source>
</evidence>
<evidence type="ECO:0000256" key="4">
    <source>
        <dbReference type="ARBA" id="ARBA00022692"/>
    </source>
</evidence>
<keyword evidence="6 8" id="KW-0472">Membrane</keyword>
<feature type="transmembrane region" description="Helical" evidence="8">
    <location>
        <begin position="487"/>
        <end position="507"/>
    </location>
</feature>
<accession>A0A1Y1IPR8</accession>
<feature type="domain" description="EamA" evidence="9">
    <location>
        <begin position="360"/>
        <end position="501"/>
    </location>
</feature>
<dbReference type="Proteomes" id="UP000054558">
    <property type="component" value="Unassembled WGS sequence"/>
</dbReference>
<keyword evidence="5 8" id="KW-1133">Transmembrane helix</keyword>
<feature type="transmembrane region" description="Helical" evidence="8">
    <location>
        <begin position="461"/>
        <end position="481"/>
    </location>
</feature>
<evidence type="ECO:0000256" key="2">
    <source>
        <dbReference type="ARBA" id="ARBA00007635"/>
    </source>
</evidence>
<evidence type="ECO:0000259" key="9">
    <source>
        <dbReference type="Pfam" id="PF00892"/>
    </source>
</evidence>
<protein>
    <recommendedName>
        <fullName evidence="9">EamA domain-containing protein</fullName>
    </recommendedName>
</protein>
<evidence type="ECO:0000256" key="1">
    <source>
        <dbReference type="ARBA" id="ARBA00004651"/>
    </source>
</evidence>
<dbReference type="InterPro" id="IPR000620">
    <property type="entry name" value="EamA_dom"/>
</dbReference>
<dbReference type="EMBL" id="DF237554">
    <property type="protein sequence ID" value="GAQ90138.1"/>
    <property type="molecule type" value="Genomic_DNA"/>
</dbReference>
<organism evidence="10 11">
    <name type="scientific">Klebsormidium nitens</name>
    <name type="common">Green alga</name>
    <name type="synonym">Ulothrix nitens</name>
    <dbReference type="NCBI Taxonomy" id="105231"/>
    <lineage>
        <taxon>Eukaryota</taxon>
        <taxon>Viridiplantae</taxon>
        <taxon>Streptophyta</taxon>
        <taxon>Klebsormidiophyceae</taxon>
        <taxon>Klebsormidiales</taxon>
        <taxon>Klebsormidiaceae</taxon>
        <taxon>Klebsormidium</taxon>
    </lineage>
</organism>
<evidence type="ECO:0000256" key="6">
    <source>
        <dbReference type="ARBA" id="ARBA00023136"/>
    </source>
</evidence>
<evidence type="ECO:0000256" key="5">
    <source>
        <dbReference type="ARBA" id="ARBA00022989"/>
    </source>
</evidence>
<dbReference type="GO" id="GO:0005886">
    <property type="term" value="C:plasma membrane"/>
    <property type="evidence" value="ECO:0007669"/>
    <property type="project" value="UniProtKB-SubCell"/>
</dbReference>
<dbReference type="AlphaFoldDB" id="A0A1Y1IPR8"/>
<comment type="subcellular location">
    <subcellularLocation>
        <location evidence="1">Cell membrane</location>
        <topology evidence="1">Multi-pass membrane protein</topology>
    </subcellularLocation>
</comment>
<keyword evidence="4 8" id="KW-0812">Transmembrane</keyword>
<evidence type="ECO:0000313" key="11">
    <source>
        <dbReference type="Proteomes" id="UP000054558"/>
    </source>
</evidence>
<evidence type="ECO:0000256" key="3">
    <source>
        <dbReference type="ARBA" id="ARBA00022475"/>
    </source>
</evidence>
<feature type="region of interest" description="Disordered" evidence="7">
    <location>
        <begin position="523"/>
        <end position="547"/>
    </location>
</feature>
<keyword evidence="3" id="KW-1003">Cell membrane</keyword>
<dbReference type="GO" id="GO:0016020">
    <property type="term" value="C:membrane"/>
    <property type="evidence" value="ECO:0000318"/>
    <property type="project" value="GO_Central"/>
</dbReference>
<feature type="transmembrane region" description="Helical" evidence="8">
    <location>
        <begin position="429"/>
        <end position="449"/>
    </location>
</feature>
<dbReference type="SUPFAM" id="SSF103481">
    <property type="entry name" value="Multidrug resistance efflux transporter EmrE"/>
    <property type="match status" value="1"/>
</dbReference>
<keyword evidence="11" id="KW-1185">Reference proteome</keyword>
<evidence type="ECO:0000256" key="8">
    <source>
        <dbReference type="SAM" id="Phobius"/>
    </source>
</evidence>
<proteinExistence type="inferred from homology"/>